<keyword evidence="7" id="KW-1015">Disulfide bond</keyword>
<feature type="domain" description="Pyridine nucleotide-disulphide oxidoreductase dimerisation" evidence="10">
    <location>
        <begin position="341"/>
        <end position="442"/>
    </location>
</feature>
<evidence type="ECO:0000256" key="6">
    <source>
        <dbReference type="ARBA" id="ARBA00023027"/>
    </source>
</evidence>
<keyword evidence="6" id="KW-0520">NAD</keyword>
<evidence type="ECO:0000259" key="10">
    <source>
        <dbReference type="Pfam" id="PF02852"/>
    </source>
</evidence>
<keyword evidence="5 9" id="KW-0560">Oxidoreductase</keyword>
<feature type="domain" description="FAD/NAD(P)-binding" evidence="11">
    <location>
        <begin position="5"/>
        <end position="321"/>
    </location>
</feature>
<dbReference type="Proteomes" id="UP001183006">
    <property type="component" value="Chromosome"/>
</dbReference>
<dbReference type="InterPro" id="IPR012999">
    <property type="entry name" value="Pyr_OxRdtase_I_AS"/>
</dbReference>
<evidence type="ECO:0000256" key="2">
    <source>
        <dbReference type="ARBA" id="ARBA00007532"/>
    </source>
</evidence>
<dbReference type="EMBL" id="CP133594">
    <property type="protein sequence ID" value="WMW23366.1"/>
    <property type="molecule type" value="Genomic_DNA"/>
</dbReference>
<dbReference type="Gene3D" id="3.50.50.60">
    <property type="entry name" value="FAD/NAD(P)-binding domain"/>
    <property type="match status" value="2"/>
</dbReference>
<evidence type="ECO:0000256" key="3">
    <source>
        <dbReference type="ARBA" id="ARBA00022630"/>
    </source>
</evidence>
<dbReference type="Gene3D" id="3.30.390.30">
    <property type="match status" value="1"/>
</dbReference>
<dbReference type="PANTHER" id="PTHR22912:SF151">
    <property type="entry name" value="DIHYDROLIPOYL DEHYDROGENASE, MITOCHONDRIAL"/>
    <property type="match status" value="1"/>
</dbReference>
<dbReference type="PANTHER" id="PTHR22912">
    <property type="entry name" value="DISULFIDE OXIDOREDUCTASE"/>
    <property type="match status" value="1"/>
</dbReference>
<dbReference type="EC" id="1.-.-.-" evidence="12"/>
<dbReference type="Pfam" id="PF02852">
    <property type="entry name" value="Pyr_redox_dim"/>
    <property type="match status" value="1"/>
</dbReference>
<accession>A0AA51UKH2</accession>
<evidence type="ECO:0000256" key="1">
    <source>
        <dbReference type="ARBA" id="ARBA00001974"/>
    </source>
</evidence>
<dbReference type="InterPro" id="IPR036188">
    <property type="entry name" value="FAD/NAD-bd_sf"/>
</dbReference>
<evidence type="ECO:0000313" key="12">
    <source>
        <dbReference type="EMBL" id="WMW23366.1"/>
    </source>
</evidence>
<keyword evidence="4 9" id="KW-0274">FAD</keyword>
<dbReference type="PIRSF" id="PIRSF000350">
    <property type="entry name" value="Mercury_reductase_MerA"/>
    <property type="match status" value="1"/>
</dbReference>
<dbReference type="RefSeq" id="WP_309309482.1">
    <property type="nucleotide sequence ID" value="NZ_CP133594.1"/>
</dbReference>
<dbReference type="PRINTS" id="PR00368">
    <property type="entry name" value="FADPNR"/>
</dbReference>
<gene>
    <name evidence="12" type="ORF">RE476_05985</name>
</gene>
<dbReference type="SUPFAM" id="SSF51905">
    <property type="entry name" value="FAD/NAD(P)-binding domain"/>
    <property type="match status" value="1"/>
</dbReference>
<dbReference type="InterPro" id="IPR050151">
    <property type="entry name" value="Class-I_Pyr_Nuc-Dis_Oxidored"/>
</dbReference>
<keyword evidence="8 9" id="KW-0676">Redox-active center</keyword>
<dbReference type="InterPro" id="IPR023753">
    <property type="entry name" value="FAD/NAD-binding_dom"/>
</dbReference>
<dbReference type="AlphaFoldDB" id="A0AA51UKH2"/>
<keyword evidence="3 9" id="KW-0285">Flavoprotein</keyword>
<reference evidence="12" key="1">
    <citation type="submission" date="2023-08" db="EMBL/GenBank/DDBJ databases">
        <title>Methanolobus mangrovi sp. nov. and Methanolobus sediminis sp. nov, two novel methylotrophic methanogens isolated from mangrove sediments in China.</title>
        <authorList>
            <person name="Zhou J."/>
        </authorList>
    </citation>
    <scope>NUCLEOTIDE SEQUENCE</scope>
    <source>
        <strain evidence="12">FTZ2</strain>
    </source>
</reference>
<sequence length="448" mass="48221">MDTDYDAFVIGTGVAGSSLAYKLNNAGMKVAIADKDRYGGICALHGCIPKKILTGAAEIVAAGNRMNDNGIKCSDHLEWSALIGFKDKLVHSLTSPKEKAFRNAGIDTYHGKVSFHDSNTLAIGGKLISAKYILVTIGATSRTIKIPGAEFLTTSDEFLDLKALPKKIIFAGGGYISFEFAHIAARAGADVTIIHRGENLLKTFDPDLVNIMVEASEKAGIKILTGQEILRIEKKNDSLELTTHDSNKQEEIIHKCEMVVHGLGRVPAIDGLEPEKGDVEIEHGAIAVNEHLQSISNHSVYAAGDCILPGPALTPTASLQANVVASNILEGNKYTADYTKIASAVFTIPTLAAVGIMEKDAADKHKVLFNDMSQFYSSRKTDLGYAASKIIIEKDTRKIVGAHVIGPNAEDTINLFTLAINTGLTVEQVREALYAYPASSYDVKYMLK</sequence>
<comment type="similarity">
    <text evidence="2 9">Belongs to the class-I pyridine nucleotide-disulfide oxidoreductase family.</text>
</comment>
<dbReference type="GO" id="GO:0050660">
    <property type="term" value="F:flavin adenine dinucleotide binding"/>
    <property type="evidence" value="ECO:0007669"/>
    <property type="project" value="TreeGrafter"/>
</dbReference>
<protein>
    <submittedName>
        <fullName evidence="12">NAD(P)/FAD-dependent oxidoreductase</fullName>
        <ecNumber evidence="12">1.-.-.-</ecNumber>
    </submittedName>
</protein>
<dbReference type="InterPro" id="IPR016156">
    <property type="entry name" value="FAD/NAD-linked_Rdtase_dimer_sf"/>
</dbReference>
<evidence type="ECO:0000256" key="4">
    <source>
        <dbReference type="ARBA" id="ARBA00022827"/>
    </source>
</evidence>
<dbReference type="InterPro" id="IPR004099">
    <property type="entry name" value="Pyr_nucl-diS_OxRdtase_dimer"/>
</dbReference>
<comment type="cofactor">
    <cofactor evidence="1">
        <name>FAD</name>
        <dbReference type="ChEBI" id="CHEBI:57692"/>
    </cofactor>
</comment>
<dbReference type="GeneID" id="84229672"/>
<dbReference type="KEGG" id="mmav:RE476_05985"/>
<dbReference type="PROSITE" id="PS00076">
    <property type="entry name" value="PYRIDINE_REDOX_1"/>
    <property type="match status" value="1"/>
</dbReference>
<evidence type="ECO:0000256" key="8">
    <source>
        <dbReference type="ARBA" id="ARBA00023284"/>
    </source>
</evidence>
<dbReference type="GO" id="GO:0004148">
    <property type="term" value="F:dihydrolipoyl dehydrogenase (NADH) activity"/>
    <property type="evidence" value="ECO:0007669"/>
    <property type="project" value="TreeGrafter"/>
</dbReference>
<dbReference type="InterPro" id="IPR001100">
    <property type="entry name" value="Pyr_nuc-diS_OxRdtase"/>
</dbReference>
<evidence type="ECO:0000256" key="7">
    <source>
        <dbReference type="ARBA" id="ARBA00023157"/>
    </source>
</evidence>
<dbReference type="Pfam" id="PF07992">
    <property type="entry name" value="Pyr_redox_2"/>
    <property type="match status" value="1"/>
</dbReference>
<evidence type="ECO:0000259" key="11">
    <source>
        <dbReference type="Pfam" id="PF07992"/>
    </source>
</evidence>
<organism evidence="12 13">
    <name type="scientific">Methanolobus mangrovi</name>
    <dbReference type="NCBI Taxonomy" id="3072977"/>
    <lineage>
        <taxon>Archaea</taxon>
        <taxon>Methanobacteriati</taxon>
        <taxon>Methanobacteriota</taxon>
        <taxon>Stenosarchaea group</taxon>
        <taxon>Methanomicrobia</taxon>
        <taxon>Methanosarcinales</taxon>
        <taxon>Methanosarcinaceae</taxon>
        <taxon>Methanolobus</taxon>
    </lineage>
</organism>
<keyword evidence="13" id="KW-1185">Reference proteome</keyword>
<dbReference type="SUPFAM" id="SSF55424">
    <property type="entry name" value="FAD/NAD-linked reductases, dimerisation (C-terminal) domain"/>
    <property type="match status" value="1"/>
</dbReference>
<evidence type="ECO:0000313" key="13">
    <source>
        <dbReference type="Proteomes" id="UP001183006"/>
    </source>
</evidence>
<dbReference type="GO" id="GO:0006103">
    <property type="term" value="P:2-oxoglutarate metabolic process"/>
    <property type="evidence" value="ECO:0007669"/>
    <property type="project" value="TreeGrafter"/>
</dbReference>
<dbReference type="PRINTS" id="PR00411">
    <property type="entry name" value="PNDRDTASEI"/>
</dbReference>
<proteinExistence type="inferred from homology"/>
<name>A0AA51UKH2_9EURY</name>
<evidence type="ECO:0000256" key="9">
    <source>
        <dbReference type="RuleBase" id="RU003691"/>
    </source>
</evidence>
<evidence type="ECO:0000256" key="5">
    <source>
        <dbReference type="ARBA" id="ARBA00023002"/>
    </source>
</evidence>